<dbReference type="EMBL" id="JAAQPF010000745">
    <property type="protein sequence ID" value="KAF5697322.1"/>
    <property type="molecule type" value="Genomic_DNA"/>
</dbReference>
<dbReference type="Proteomes" id="UP000532311">
    <property type="component" value="Unassembled WGS sequence"/>
</dbReference>
<accession>A0A8H5XPX7</accession>
<protein>
    <submittedName>
        <fullName evidence="2">Uncharacterized protein</fullName>
    </submittedName>
</protein>
<evidence type="ECO:0000256" key="1">
    <source>
        <dbReference type="SAM" id="MobiDB-lite"/>
    </source>
</evidence>
<evidence type="ECO:0000313" key="3">
    <source>
        <dbReference type="Proteomes" id="UP000532311"/>
    </source>
</evidence>
<feature type="region of interest" description="Disordered" evidence="1">
    <location>
        <begin position="64"/>
        <end position="94"/>
    </location>
</feature>
<dbReference type="AlphaFoldDB" id="A0A8H5XPX7"/>
<comment type="caution">
    <text evidence="2">The sequence shown here is derived from an EMBL/GenBank/DDBJ whole genome shotgun (WGS) entry which is preliminary data.</text>
</comment>
<organism evidence="2 3">
    <name type="scientific">Fusarium globosum</name>
    <dbReference type="NCBI Taxonomy" id="78864"/>
    <lineage>
        <taxon>Eukaryota</taxon>
        <taxon>Fungi</taxon>
        <taxon>Dikarya</taxon>
        <taxon>Ascomycota</taxon>
        <taxon>Pezizomycotina</taxon>
        <taxon>Sordariomycetes</taxon>
        <taxon>Hypocreomycetidae</taxon>
        <taxon>Hypocreales</taxon>
        <taxon>Nectriaceae</taxon>
        <taxon>Fusarium</taxon>
        <taxon>Fusarium fujikuroi species complex</taxon>
    </lineage>
</organism>
<gene>
    <name evidence="2" type="ORF">FGLOB1_12856</name>
</gene>
<feature type="region of interest" description="Disordered" evidence="1">
    <location>
        <begin position="1"/>
        <end position="28"/>
    </location>
</feature>
<sequence length="615" mass="68810">MLLPAQPSVAHGISRKRPSSDALGREDTDTHCDCGILHSNEQIRNDRCETLDIRFKKSKPEKILDGGIAGDGTIHGDSATNPTTADSTGDRSITDNDLIDGGLMDDGIGDDESKCSTESILCYQEIEPPAMEPYGLLVFPTDDSTWHTYVVNHDQFPPSLKELPSVHIVGFLSNRNCVVAVASCIRQRFYDAYAQHLSPEELAGEDIFTNVLKPTAFQIATYGLEAAKEKTRSDVLRRAVRGVTCPGGLSLYRYYKTIINHVCDLLPIEWALFSYDLRLLKPEVLAKFVLSSVFLELRFVQDLNGDAVSQLLERKQQDGLKEYLATKESSAITNVTENANDQMHEISLLRGLLAFAGHQASVCYYQYDQDRSIDDSCLILGRVLFWILYSDGSKAPGRMRIPRPLGADDVQERLTQSGYSATNISEVLGNITTFLPIGLPVPYRETLPATLVNRLPRRVVMDAIHEMNNTYVLHLHDLEREENATMLLLLYIAKEGLKPEVTRIWMTSEEGQRMYGQILTRIREQAQSLEQFTLSVGVCLHMQPSRLLFPSRRQTASQSAWHIGNSGEPCSESVDWSFRRFCQGYDVCCHAIAGTLVRWVGRTVLSTPVNELNDA</sequence>
<evidence type="ECO:0000313" key="2">
    <source>
        <dbReference type="EMBL" id="KAF5697322.1"/>
    </source>
</evidence>
<feature type="compositionally biased region" description="Polar residues" evidence="1">
    <location>
        <begin position="78"/>
        <end position="87"/>
    </location>
</feature>
<keyword evidence="3" id="KW-1185">Reference proteome</keyword>
<proteinExistence type="predicted"/>
<reference evidence="2 3" key="1">
    <citation type="submission" date="2020-05" db="EMBL/GenBank/DDBJ databases">
        <title>Identification and distribution of gene clusters putatively required for synthesis of sphingolipid metabolism inhibitors in phylogenetically diverse species of the filamentous fungus Fusarium.</title>
        <authorList>
            <person name="Kim H.-S."/>
            <person name="Busman M."/>
            <person name="Brown D.W."/>
            <person name="Divon H."/>
            <person name="Uhlig S."/>
            <person name="Proctor R.H."/>
        </authorList>
    </citation>
    <scope>NUCLEOTIDE SEQUENCE [LARGE SCALE GENOMIC DNA]</scope>
    <source>
        <strain evidence="2 3">NRRL 26131</strain>
    </source>
</reference>
<name>A0A8H5XPX7_9HYPO</name>